<proteinExistence type="predicted"/>
<name>A0ABZ2V475_9CYAN</name>
<dbReference type="EMBL" id="CP150887">
    <property type="protein sequence ID" value="WZB90493.1"/>
    <property type="molecule type" value="Genomic_DNA"/>
</dbReference>
<keyword evidence="2" id="KW-1185">Reference proteome</keyword>
<evidence type="ECO:0000313" key="2">
    <source>
        <dbReference type="Proteomes" id="UP001483337"/>
    </source>
</evidence>
<dbReference type="RefSeq" id="WP_353933376.1">
    <property type="nucleotide sequence ID" value="NZ_CP150887.1"/>
</dbReference>
<gene>
    <name evidence="1" type="ORF">WJM97_23110</name>
</gene>
<organism evidence="1 2">
    <name type="scientific">Okeanomitos corallinicola TIOX110</name>
    <dbReference type="NCBI Taxonomy" id="3133117"/>
    <lineage>
        <taxon>Bacteria</taxon>
        <taxon>Bacillati</taxon>
        <taxon>Cyanobacteriota</taxon>
        <taxon>Cyanophyceae</taxon>
        <taxon>Nostocales</taxon>
        <taxon>Aphanizomenonaceae</taxon>
        <taxon>Okeanomitos</taxon>
    </lineage>
</organism>
<dbReference type="Proteomes" id="UP001483337">
    <property type="component" value="Plasmid unnamed"/>
</dbReference>
<reference evidence="1 2" key="1">
    <citation type="submission" date="2024-04" db="EMBL/GenBank/DDBJ databases">
        <title>Okeanomitos corallinicola gen. &amp; sp. nov. (Nostocales, Cyanobacteria), a new toxic marine heterocyst-forming cyanobacterium from a coral reef.</title>
        <authorList>
            <person name="Li H."/>
            <person name="Li R."/>
            <person name="Kang J."/>
            <person name="Hii K.S."/>
            <person name="Mohamed H.F."/>
            <person name="Xu X."/>
            <person name="Luo Z."/>
        </authorList>
    </citation>
    <scope>NUCLEOTIDE SEQUENCE [LARGE SCALE GENOMIC DNA]</scope>
    <source>
        <strain evidence="1 2">TIOX110</strain>
        <plasmid evidence="1 2">unnamed</plasmid>
    </source>
</reference>
<protein>
    <submittedName>
        <fullName evidence="1">Uncharacterized protein</fullName>
    </submittedName>
</protein>
<sequence length="54" mass="6392">MINFLPINFITCVIAHQPERSLLTNVITFERVPGGIAKPLNMHRLWHFTRVYER</sequence>
<geneLocation type="plasmid" evidence="1 2">
    <name>unnamed</name>
</geneLocation>
<keyword evidence="1" id="KW-0614">Plasmid</keyword>
<accession>A0ABZ2V475</accession>
<evidence type="ECO:0000313" key="1">
    <source>
        <dbReference type="EMBL" id="WZB90493.1"/>
    </source>
</evidence>